<dbReference type="InterPro" id="IPR001254">
    <property type="entry name" value="Trypsin_dom"/>
</dbReference>
<evidence type="ECO:0000256" key="2">
    <source>
        <dbReference type="ARBA" id="ARBA00022479"/>
    </source>
</evidence>
<dbReference type="PROSITE" id="PS00022">
    <property type="entry name" value="EGF_1"/>
    <property type="match status" value="1"/>
</dbReference>
<keyword evidence="10" id="KW-0106">Calcium</keyword>
<dbReference type="InterPro" id="IPR035972">
    <property type="entry name" value="GLA-like_dom_SF"/>
</dbReference>
<dbReference type="GO" id="GO:0004252">
    <property type="term" value="F:serine-type endopeptidase activity"/>
    <property type="evidence" value="ECO:0007669"/>
    <property type="project" value="InterPro"/>
</dbReference>
<evidence type="ECO:0000256" key="1">
    <source>
        <dbReference type="ARBA" id="ARBA00004613"/>
    </source>
</evidence>
<reference evidence="21" key="1">
    <citation type="journal article" date="2004" name="Nature">
        <title>Genome duplication in the teleost fish Tetraodon nigroviridis reveals the early vertebrate proto-karyotype.</title>
        <authorList>
            <person name="Jaillon O."/>
            <person name="Aury J.-M."/>
            <person name="Brunet F."/>
            <person name="Petit J.-L."/>
            <person name="Stange-Thomann N."/>
            <person name="Mauceli E."/>
            <person name="Bouneau L."/>
            <person name="Fischer C."/>
            <person name="Ozouf-Costaz C."/>
            <person name="Bernot A."/>
            <person name="Nicaud S."/>
            <person name="Jaffe D."/>
            <person name="Fisher S."/>
            <person name="Lutfalla G."/>
            <person name="Dossat C."/>
            <person name="Segurens B."/>
            <person name="Dasilva C."/>
            <person name="Salanoubat M."/>
            <person name="Levy M."/>
            <person name="Boudet N."/>
            <person name="Castellano S."/>
            <person name="Anthouard V."/>
            <person name="Jubin C."/>
            <person name="Castelli V."/>
            <person name="Katinka M."/>
            <person name="Vacherie B."/>
            <person name="Biemont C."/>
            <person name="Skalli Z."/>
            <person name="Cattolico L."/>
            <person name="Poulain J."/>
            <person name="De Berardinis V."/>
            <person name="Cruaud C."/>
            <person name="Duprat S."/>
            <person name="Brottier P."/>
            <person name="Coutanceau J.-P."/>
            <person name="Gouzy J."/>
            <person name="Parra G."/>
            <person name="Lardier G."/>
            <person name="Chapple C."/>
            <person name="McKernan K.J."/>
            <person name="McEwan P."/>
            <person name="Bosak S."/>
            <person name="Kellis M."/>
            <person name="Volff J.-N."/>
            <person name="Guigo R."/>
            <person name="Zody M.C."/>
            <person name="Mesirov J."/>
            <person name="Lindblad-Toh K."/>
            <person name="Birren B."/>
            <person name="Nusbaum C."/>
            <person name="Kahn D."/>
            <person name="Robinson-Rechavi M."/>
            <person name="Laudet V."/>
            <person name="Schachter V."/>
            <person name="Quetier F."/>
            <person name="Saurin W."/>
            <person name="Scarpelli C."/>
            <person name="Wincker P."/>
            <person name="Lander E.S."/>
            <person name="Weissenbach J."/>
            <person name="Roest Crollius H."/>
        </authorList>
    </citation>
    <scope>NUCLEOTIDE SEQUENCE [LARGE SCALE GENOMIC DNA]</scope>
</reference>
<evidence type="ECO:0000256" key="7">
    <source>
        <dbReference type="ARBA" id="ARBA00022729"/>
    </source>
</evidence>
<name>Q4RP66_TETNG</name>
<dbReference type="PANTHER" id="PTHR24278:SF31">
    <property type="entry name" value="COAGULATION FACTOR IX"/>
    <property type="match status" value="1"/>
</dbReference>
<dbReference type="SMART" id="SM00179">
    <property type="entry name" value="EGF_CA"/>
    <property type="match status" value="1"/>
</dbReference>
<dbReference type="InterPro" id="IPR001881">
    <property type="entry name" value="EGF-like_Ca-bd_dom"/>
</dbReference>
<dbReference type="SUPFAM" id="SSF57630">
    <property type="entry name" value="GLA-domain"/>
    <property type="match status" value="1"/>
</dbReference>
<evidence type="ECO:0000256" key="3">
    <source>
        <dbReference type="ARBA" id="ARBA00022525"/>
    </source>
</evidence>
<keyword evidence="9" id="KW-0720">Serine protease</keyword>
<keyword evidence="8" id="KW-0378">Hydrolase</keyword>
<feature type="disulfide bond" evidence="16">
    <location>
        <begin position="90"/>
        <end position="99"/>
    </location>
</feature>
<dbReference type="InterPro" id="IPR033116">
    <property type="entry name" value="TRYPSIN_SER"/>
</dbReference>
<keyword evidence="14" id="KW-0379">Hydroxylation</keyword>
<feature type="domain" description="Peptidase S1" evidence="19">
    <location>
        <begin position="267"/>
        <end position="498"/>
    </location>
</feature>
<dbReference type="FunFam" id="2.40.10.10:FF:000120">
    <property type="entry name" value="Putative serine protease"/>
    <property type="match status" value="1"/>
</dbReference>
<dbReference type="InterPro" id="IPR000742">
    <property type="entry name" value="EGF"/>
</dbReference>
<dbReference type="Gene3D" id="2.40.10.10">
    <property type="entry name" value="Trypsin-like serine proteases"/>
    <property type="match status" value="2"/>
</dbReference>
<dbReference type="SMART" id="SM00069">
    <property type="entry name" value="GLA"/>
    <property type="match status" value="1"/>
</dbReference>
<keyword evidence="2" id="KW-0301">Gamma-carboxyglutamic acid</keyword>
<protein>
    <submittedName>
        <fullName evidence="21">(spotted green pufferfish) hypothetical protein</fullName>
    </submittedName>
</protein>
<evidence type="ECO:0000256" key="10">
    <source>
        <dbReference type="ARBA" id="ARBA00022837"/>
    </source>
</evidence>
<dbReference type="InterPro" id="IPR000294">
    <property type="entry name" value="GLA_domain"/>
</dbReference>
<dbReference type="PROSITE" id="PS50998">
    <property type="entry name" value="GLA_2"/>
    <property type="match status" value="1"/>
</dbReference>
<dbReference type="PROSITE" id="PS00135">
    <property type="entry name" value="TRYPSIN_SER"/>
    <property type="match status" value="1"/>
</dbReference>
<evidence type="ECO:0000256" key="16">
    <source>
        <dbReference type="PROSITE-ProRule" id="PRU00076"/>
    </source>
</evidence>
<evidence type="ECO:0000256" key="13">
    <source>
        <dbReference type="ARBA" id="ARBA00023180"/>
    </source>
</evidence>
<dbReference type="PRINTS" id="PR00001">
    <property type="entry name" value="GLABLOOD"/>
</dbReference>
<keyword evidence="7" id="KW-0732">Signal</keyword>
<keyword evidence="12 16" id="KW-1015">Disulfide bond</keyword>
<dbReference type="FunFam" id="4.10.740.10:FF:000001">
    <property type="entry name" value="vitamin K-dependent protein S"/>
    <property type="match status" value="1"/>
</dbReference>
<keyword evidence="6" id="KW-0479">Metal-binding</keyword>
<evidence type="ECO:0000256" key="12">
    <source>
        <dbReference type="ARBA" id="ARBA00023157"/>
    </source>
</evidence>
<dbReference type="PROSITE" id="PS00011">
    <property type="entry name" value="GLA_1"/>
    <property type="match status" value="1"/>
</dbReference>
<dbReference type="CDD" id="cd00190">
    <property type="entry name" value="Tryp_SPc"/>
    <property type="match status" value="1"/>
</dbReference>
<accession>Q4RP66</accession>
<dbReference type="FunFam" id="2.10.25.10:FF:000162">
    <property type="entry name" value="Coagulation factor X (Predicted)"/>
    <property type="match status" value="1"/>
</dbReference>
<evidence type="ECO:0000256" key="11">
    <source>
        <dbReference type="ARBA" id="ARBA00023145"/>
    </source>
</evidence>
<dbReference type="InterPro" id="IPR050442">
    <property type="entry name" value="Peptidase_S1_coag_factors"/>
</dbReference>
<dbReference type="Pfam" id="PF00008">
    <property type="entry name" value="EGF"/>
    <property type="match status" value="1"/>
</dbReference>
<evidence type="ECO:0000256" key="6">
    <source>
        <dbReference type="ARBA" id="ARBA00022723"/>
    </source>
</evidence>
<feature type="domain" description="Gla" evidence="20">
    <location>
        <begin position="18"/>
        <end position="64"/>
    </location>
</feature>
<gene>
    <name evidence="21" type="ORF">GSTENG00031251001</name>
</gene>
<dbReference type="InterPro" id="IPR001314">
    <property type="entry name" value="Peptidase_S1A"/>
</dbReference>
<evidence type="ECO:0000256" key="15">
    <source>
        <dbReference type="PIRSR" id="PIRSR001143-1"/>
    </source>
</evidence>
<evidence type="ECO:0000259" key="18">
    <source>
        <dbReference type="PROSITE" id="PS50026"/>
    </source>
</evidence>
<dbReference type="Pfam" id="PF00594">
    <property type="entry name" value="Gla"/>
    <property type="match status" value="1"/>
</dbReference>
<dbReference type="InterPro" id="IPR043504">
    <property type="entry name" value="Peptidase_S1_PA_chymotrypsin"/>
</dbReference>
<keyword evidence="3" id="KW-0964">Secreted</keyword>
<dbReference type="PRINTS" id="PR00722">
    <property type="entry name" value="CHYMOTRYPSIN"/>
</dbReference>
<dbReference type="GO" id="GO:0005615">
    <property type="term" value="C:extracellular space"/>
    <property type="evidence" value="ECO:0007669"/>
    <property type="project" value="TreeGrafter"/>
</dbReference>
<dbReference type="Pfam" id="PF00089">
    <property type="entry name" value="Trypsin"/>
    <property type="match status" value="1"/>
</dbReference>
<dbReference type="PIRSF" id="PIRSF001143">
    <property type="entry name" value="Factor_X"/>
    <property type="match status" value="1"/>
</dbReference>
<keyword evidence="11" id="KW-0865">Zymogen</keyword>
<feature type="region of interest" description="Disordered" evidence="17">
    <location>
        <begin position="234"/>
        <end position="264"/>
    </location>
</feature>
<evidence type="ECO:0000256" key="9">
    <source>
        <dbReference type="ARBA" id="ARBA00022825"/>
    </source>
</evidence>
<dbReference type="InterPro" id="IPR009003">
    <property type="entry name" value="Peptidase_S1_PA"/>
</dbReference>
<dbReference type="OrthoDB" id="8909918at2759"/>
<dbReference type="EMBL" id="CAAE01015008">
    <property type="protein sequence ID" value="CAG09816.1"/>
    <property type="molecule type" value="Genomic_DNA"/>
</dbReference>
<evidence type="ECO:0000256" key="4">
    <source>
        <dbReference type="ARBA" id="ARBA00022536"/>
    </source>
</evidence>
<dbReference type="SUPFAM" id="SSF57196">
    <property type="entry name" value="EGF/Laminin"/>
    <property type="match status" value="1"/>
</dbReference>
<dbReference type="PANTHER" id="PTHR24278">
    <property type="entry name" value="COAGULATION FACTOR"/>
    <property type="match status" value="1"/>
</dbReference>
<feature type="non-terminal residue" evidence="21">
    <location>
        <position position="498"/>
    </location>
</feature>
<dbReference type="GO" id="GO:0006508">
    <property type="term" value="P:proteolysis"/>
    <property type="evidence" value="ECO:0007669"/>
    <property type="project" value="UniProtKB-KW"/>
</dbReference>
<feature type="active site" description="Charge relay system" evidence="15">
    <location>
        <position position="309"/>
    </location>
</feature>
<comment type="subcellular location">
    <subcellularLocation>
        <location evidence="1">Secreted</location>
    </subcellularLocation>
</comment>
<dbReference type="PROSITE" id="PS01186">
    <property type="entry name" value="EGF_2"/>
    <property type="match status" value="1"/>
</dbReference>
<evidence type="ECO:0000313" key="21">
    <source>
        <dbReference type="EMBL" id="CAG09816.1"/>
    </source>
</evidence>
<evidence type="ECO:0000259" key="19">
    <source>
        <dbReference type="PROSITE" id="PS50240"/>
    </source>
</evidence>
<dbReference type="AlphaFoldDB" id="Q4RP66"/>
<reference evidence="21" key="2">
    <citation type="submission" date="2004-02" db="EMBL/GenBank/DDBJ databases">
        <authorList>
            <consortium name="Genoscope"/>
            <consortium name="Whitehead Institute Centre for Genome Research"/>
        </authorList>
    </citation>
    <scope>NUCLEOTIDE SEQUENCE</scope>
</reference>
<dbReference type="SMART" id="SM00020">
    <property type="entry name" value="Tryp_SPc"/>
    <property type="match status" value="1"/>
</dbReference>
<dbReference type="InterPro" id="IPR017857">
    <property type="entry name" value="Coagulation_fac-like_Gla_dom"/>
</dbReference>
<dbReference type="PROSITE" id="PS50026">
    <property type="entry name" value="EGF_3"/>
    <property type="match status" value="1"/>
</dbReference>
<keyword evidence="5" id="KW-0645">Protease</keyword>
<keyword evidence="4 16" id="KW-0245">EGF-like domain</keyword>
<dbReference type="PROSITE" id="PS50240">
    <property type="entry name" value="TRYPSIN_DOM"/>
    <property type="match status" value="1"/>
</dbReference>
<evidence type="ECO:0000256" key="8">
    <source>
        <dbReference type="ARBA" id="ARBA00022801"/>
    </source>
</evidence>
<evidence type="ECO:0000256" key="17">
    <source>
        <dbReference type="SAM" id="MobiDB-lite"/>
    </source>
</evidence>
<dbReference type="SUPFAM" id="SSF50494">
    <property type="entry name" value="Trypsin-like serine proteases"/>
    <property type="match status" value="1"/>
</dbReference>
<feature type="active site" description="Charge relay system" evidence="15">
    <location>
        <position position="358"/>
    </location>
</feature>
<dbReference type="InterPro" id="IPR012224">
    <property type="entry name" value="Pept_S1A_FX"/>
</dbReference>
<comment type="caution">
    <text evidence="21">The sequence shown here is derived from an EMBL/GenBank/DDBJ whole genome shotgun (WGS) entry which is preliminary data.</text>
</comment>
<proteinExistence type="predicted"/>
<keyword evidence="13" id="KW-0325">Glycoprotein</keyword>
<comment type="caution">
    <text evidence="16">Lacks conserved residue(s) required for the propagation of feature annotation.</text>
</comment>
<feature type="domain" description="EGF-like" evidence="18">
    <location>
        <begin position="64"/>
        <end position="100"/>
    </location>
</feature>
<dbReference type="GO" id="GO:0005509">
    <property type="term" value="F:calcium ion binding"/>
    <property type="evidence" value="ECO:0007669"/>
    <property type="project" value="InterPro"/>
</dbReference>
<dbReference type="SMART" id="SM00181">
    <property type="entry name" value="EGF"/>
    <property type="match status" value="2"/>
</dbReference>
<feature type="non-terminal residue" evidence="21">
    <location>
        <position position="1"/>
    </location>
</feature>
<evidence type="ECO:0000256" key="14">
    <source>
        <dbReference type="ARBA" id="ARBA00023278"/>
    </source>
</evidence>
<dbReference type="MEROPS" id="S01.214"/>
<dbReference type="Gene3D" id="2.10.25.10">
    <property type="entry name" value="Laminin"/>
    <property type="match status" value="2"/>
</dbReference>
<sequence length="498" mass="54956">LFLPAQAAGSVLQRPKRANTGFFEEVLEGNLERECLEEKCDLEEVREVFEDDEKTMAFWLEYTDGNQCLSNPCLNQGSCKGLLGSYTCSCRPGFAGTHCEITKRCDVNNGDCMHFCEPLGTFGAKCSCVTGYRLADDGLSCQPESILLFFKKVSAGCGDSDASVSIYLFLFFTTLAEFPCGRTVLTQVNSVFRRTLLHQQNSSLENTTVPVNVSLSAPSPSAPAATTASVLVTDDDEDDPSQDSFPQETSDPTTAPGDEEPKPFKRIVGGKLVIPGEIPWQVALMRRSTGELFCGGSILSERWVITAVHCLLKKKDSFYVRVGEHTLSIQEGTERNYDVLELHVHPFYNATLSLYNHDIALVHLKSPITFSKTVRSICMGPRAFTDFLIKSSSSATVSGWGRTRFLGLTADSLQKVEVPFIDQTECKRSSSSRITSYMFCAGYYNKAKDACQGDSGGPHANSIHDTWFLTGIVSWGEECAKEGKYGVYTRVSLYYPWI</sequence>
<dbReference type="KEGG" id="tng:GSTEN00031251G001"/>
<organism evidence="21">
    <name type="scientific">Tetraodon nigroviridis</name>
    <name type="common">Spotted green pufferfish</name>
    <name type="synonym">Chelonodon nigroviridis</name>
    <dbReference type="NCBI Taxonomy" id="99883"/>
    <lineage>
        <taxon>Eukaryota</taxon>
        <taxon>Metazoa</taxon>
        <taxon>Chordata</taxon>
        <taxon>Craniata</taxon>
        <taxon>Vertebrata</taxon>
        <taxon>Euteleostomi</taxon>
        <taxon>Actinopterygii</taxon>
        <taxon>Neopterygii</taxon>
        <taxon>Teleostei</taxon>
        <taxon>Neoteleostei</taxon>
        <taxon>Acanthomorphata</taxon>
        <taxon>Eupercaria</taxon>
        <taxon>Tetraodontiformes</taxon>
        <taxon>Tetradontoidea</taxon>
        <taxon>Tetraodontidae</taxon>
        <taxon>Tetraodon</taxon>
    </lineage>
</organism>
<dbReference type="CDD" id="cd00054">
    <property type="entry name" value="EGF_CA"/>
    <property type="match status" value="1"/>
</dbReference>
<dbReference type="GO" id="GO:0007596">
    <property type="term" value="P:blood coagulation"/>
    <property type="evidence" value="ECO:0007669"/>
    <property type="project" value="InterPro"/>
</dbReference>
<evidence type="ECO:0000256" key="5">
    <source>
        <dbReference type="ARBA" id="ARBA00022670"/>
    </source>
</evidence>
<evidence type="ECO:0000259" key="20">
    <source>
        <dbReference type="PROSITE" id="PS50998"/>
    </source>
</evidence>
<feature type="active site" description="Charge relay system" evidence="15">
    <location>
        <position position="455"/>
    </location>
</feature>
<dbReference type="Gene3D" id="4.10.740.10">
    <property type="entry name" value="Coagulation Factor IX"/>
    <property type="match status" value="1"/>
</dbReference>
<dbReference type="Pfam" id="PF14670">
    <property type="entry name" value="FXa_inhibition"/>
    <property type="match status" value="1"/>
</dbReference>